<dbReference type="OrthoDB" id="3029470at2759"/>
<sequence>MGELRNAALGLFILTGIKLISIFYLNLLDLDHPLFLFGPSEESNESDFKPNVPRIELDYKRCADLHNQIVEIGWKGYHPEADPSTRNLTTWWVYYGEEAQNISGRLTPSLIEFLKLAQMPEDSLSFTYHLDGLSHPSQMWYGLEDMDDEFSAVVLYSANEGSHRMGLVFNHEHNLAAFAPSIFDYPIDSQLTYPLETALMMYLSMINVGKIASLPEPEYEDQPCFGPWVLRPFSDFDIKIAVEEFASLVDAIVGKIPSEARGSLTFEYLNSDTKNPLIDNVTLEYLQMEPSFLRSFLSLAPKPPFTYIAPGLTLPTPSSLTSLLYSLPLPDWFSEQKYNPADLPLLLFPSNKTVSAPPNTTLDGSPLYGYTKTTLNNVTAGLYLVSQSRSMFESFANGVKLITPFPLGSNGWVRKADWSFVGDEWHVVYNYTELYQMGTNSFVNGHAILLHQVLRSWRAMVEDGVWEVDGDGVKGGMEMWKMADTEEGWWRFKMDAALW</sequence>
<dbReference type="AlphaFoldDB" id="A0A8E2JGV7"/>
<organism evidence="2 3">
    <name type="scientific">Lepidopterella palustris CBS 459.81</name>
    <dbReference type="NCBI Taxonomy" id="1314670"/>
    <lineage>
        <taxon>Eukaryota</taxon>
        <taxon>Fungi</taxon>
        <taxon>Dikarya</taxon>
        <taxon>Ascomycota</taxon>
        <taxon>Pezizomycotina</taxon>
        <taxon>Dothideomycetes</taxon>
        <taxon>Pleosporomycetidae</taxon>
        <taxon>Mytilinidiales</taxon>
        <taxon>Argynnaceae</taxon>
        <taxon>Lepidopterella</taxon>
    </lineage>
</organism>
<feature type="transmembrane region" description="Helical" evidence="1">
    <location>
        <begin position="7"/>
        <end position="27"/>
    </location>
</feature>
<keyword evidence="3" id="KW-1185">Reference proteome</keyword>
<keyword evidence="1" id="KW-0472">Membrane</keyword>
<evidence type="ECO:0000313" key="2">
    <source>
        <dbReference type="EMBL" id="OCK81872.1"/>
    </source>
</evidence>
<accession>A0A8E2JGV7</accession>
<dbReference type="Proteomes" id="UP000250266">
    <property type="component" value="Unassembled WGS sequence"/>
</dbReference>
<evidence type="ECO:0000313" key="3">
    <source>
        <dbReference type="Proteomes" id="UP000250266"/>
    </source>
</evidence>
<name>A0A8E2JGV7_9PEZI</name>
<protein>
    <submittedName>
        <fullName evidence="2">Uncharacterized protein</fullName>
    </submittedName>
</protein>
<dbReference type="EMBL" id="KV744906">
    <property type="protein sequence ID" value="OCK81872.1"/>
    <property type="molecule type" value="Genomic_DNA"/>
</dbReference>
<keyword evidence="1" id="KW-1133">Transmembrane helix</keyword>
<reference evidence="2 3" key="1">
    <citation type="journal article" date="2016" name="Nat. Commun.">
        <title>Ectomycorrhizal ecology is imprinted in the genome of the dominant symbiotic fungus Cenococcum geophilum.</title>
        <authorList>
            <consortium name="DOE Joint Genome Institute"/>
            <person name="Peter M."/>
            <person name="Kohler A."/>
            <person name="Ohm R.A."/>
            <person name="Kuo A."/>
            <person name="Krutzmann J."/>
            <person name="Morin E."/>
            <person name="Arend M."/>
            <person name="Barry K.W."/>
            <person name="Binder M."/>
            <person name="Choi C."/>
            <person name="Clum A."/>
            <person name="Copeland A."/>
            <person name="Grisel N."/>
            <person name="Haridas S."/>
            <person name="Kipfer T."/>
            <person name="LaButti K."/>
            <person name="Lindquist E."/>
            <person name="Lipzen A."/>
            <person name="Maire R."/>
            <person name="Meier B."/>
            <person name="Mihaltcheva S."/>
            <person name="Molinier V."/>
            <person name="Murat C."/>
            <person name="Poggeler S."/>
            <person name="Quandt C.A."/>
            <person name="Sperisen C."/>
            <person name="Tritt A."/>
            <person name="Tisserant E."/>
            <person name="Crous P.W."/>
            <person name="Henrissat B."/>
            <person name="Nehls U."/>
            <person name="Egli S."/>
            <person name="Spatafora J.W."/>
            <person name="Grigoriev I.V."/>
            <person name="Martin F.M."/>
        </authorList>
    </citation>
    <scope>NUCLEOTIDE SEQUENCE [LARGE SCALE GENOMIC DNA]</scope>
    <source>
        <strain evidence="2 3">CBS 459.81</strain>
    </source>
</reference>
<gene>
    <name evidence="2" type="ORF">K432DRAFT_403430</name>
</gene>
<evidence type="ECO:0000256" key="1">
    <source>
        <dbReference type="SAM" id="Phobius"/>
    </source>
</evidence>
<proteinExistence type="predicted"/>
<keyword evidence="1" id="KW-0812">Transmembrane</keyword>